<dbReference type="OrthoDB" id="119951at2"/>
<feature type="domain" description="Beta-lactamase-related" evidence="1">
    <location>
        <begin position="139"/>
        <end position="470"/>
    </location>
</feature>
<keyword evidence="2" id="KW-0378">Hydrolase</keyword>
<dbReference type="Proteomes" id="UP000282977">
    <property type="component" value="Unassembled WGS sequence"/>
</dbReference>
<dbReference type="Pfam" id="PF00144">
    <property type="entry name" value="Beta-lactamase"/>
    <property type="match status" value="1"/>
</dbReference>
<proteinExistence type="predicted"/>
<name>A0A437J6D5_9SPHN</name>
<dbReference type="Gene3D" id="3.40.710.10">
    <property type="entry name" value="DD-peptidase/beta-lactamase superfamily"/>
    <property type="match status" value="1"/>
</dbReference>
<dbReference type="EMBL" id="RZUL01000004">
    <property type="protein sequence ID" value="RVT40364.1"/>
    <property type="molecule type" value="Genomic_DNA"/>
</dbReference>
<dbReference type="PANTHER" id="PTHR46825">
    <property type="entry name" value="D-ALANYL-D-ALANINE-CARBOXYPEPTIDASE/ENDOPEPTIDASE AMPH"/>
    <property type="match status" value="1"/>
</dbReference>
<keyword evidence="3" id="KW-1185">Reference proteome</keyword>
<protein>
    <submittedName>
        <fullName evidence="2">Class A beta-lactamase-related serine hydrolase</fullName>
    </submittedName>
</protein>
<organism evidence="2 3">
    <name type="scientific">Sphingobium algorifonticola</name>
    <dbReference type="NCBI Taxonomy" id="2008318"/>
    <lineage>
        <taxon>Bacteria</taxon>
        <taxon>Pseudomonadati</taxon>
        <taxon>Pseudomonadota</taxon>
        <taxon>Alphaproteobacteria</taxon>
        <taxon>Sphingomonadales</taxon>
        <taxon>Sphingomonadaceae</taxon>
        <taxon>Sphingobium</taxon>
    </lineage>
</organism>
<sequence>MVVMVSPEGDARVALVDVGPATDAAAAQEKAWRAYRRDAPPPLQRTVAGAARAGWDEVVSVVYDTPPGDAMLRHAVAHRKAGRWTVLLIDAQSAAAEKRGAAVRLMMQTLRTHDFTEESFAGRQAHRLDSGRIAALTGFVQTAMAELHVPGASLALIDQGKVVFEGGFGVREVGKPDPVDAHTRFMIGSNTKALTTLLLAKMVDAGKLGWDDKVTKVYPDFRLGSAETTDKVLVRHLVCACTGLPRKDVTWILNTPLGTPASASFRELATTEPTTGFGEVFQYNNLMASAAGFIAGHAAYPKLEIGAAFDRAMQTYVFDPLEMRESTFDYTRARARDSASPHAYDRAGNAAIAPADAGFNNSIIPYRPGGALWSSAHDMIRYVGVELSAGALPSGGRLMAAEHLLERRKPIVSIGANHDYGMGLMIDRQWGVPIVHHGGSTAGFKAEFAVLPDAGVGAVLLTNSDYGQYMLRQFLRRLVEVVYDGQPLAEQELKVAAATARNGFLAEQARLTVPADPVEAAKLADHYVSPDLGALHVTRDADGLRFAFASFTSRMASRRNSDGTFSFVVIDAGAEGFELLAGEREGRRVLTIRAGQHDYIFTEAAATAR</sequence>
<accession>A0A437J6D5</accession>
<evidence type="ECO:0000313" key="3">
    <source>
        <dbReference type="Proteomes" id="UP000282977"/>
    </source>
</evidence>
<dbReference type="InterPro" id="IPR050491">
    <property type="entry name" value="AmpC-like"/>
</dbReference>
<gene>
    <name evidence="2" type="ORF">ENE74_13215</name>
</gene>
<dbReference type="AlphaFoldDB" id="A0A437J6D5"/>
<dbReference type="GO" id="GO:0016787">
    <property type="term" value="F:hydrolase activity"/>
    <property type="evidence" value="ECO:0007669"/>
    <property type="project" value="UniProtKB-KW"/>
</dbReference>
<evidence type="ECO:0000259" key="1">
    <source>
        <dbReference type="Pfam" id="PF00144"/>
    </source>
</evidence>
<reference evidence="2 3" key="1">
    <citation type="submission" date="2019-01" db="EMBL/GenBank/DDBJ databases">
        <authorList>
            <person name="Chen W.-M."/>
        </authorList>
    </citation>
    <scope>NUCLEOTIDE SEQUENCE [LARGE SCALE GENOMIC DNA]</scope>
    <source>
        <strain evidence="2 3">TLA-22</strain>
    </source>
</reference>
<dbReference type="SUPFAM" id="SSF56601">
    <property type="entry name" value="beta-lactamase/transpeptidase-like"/>
    <property type="match status" value="1"/>
</dbReference>
<evidence type="ECO:0000313" key="2">
    <source>
        <dbReference type="EMBL" id="RVT40364.1"/>
    </source>
</evidence>
<dbReference type="InterPro" id="IPR001466">
    <property type="entry name" value="Beta-lactam-related"/>
</dbReference>
<dbReference type="InterPro" id="IPR012338">
    <property type="entry name" value="Beta-lactam/transpept-like"/>
</dbReference>
<comment type="caution">
    <text evidence="2">The sequence shown here is derived from an EMBL/GenBank/DDBJ whole genome shotgun (WGS) entry which is preliminary data.</text>
</comment>
<dbReference type="PANTHER" id="PTHR46825:SF15">
    <property type="entry name" value="BETA-LACTAMASE-RELATED DOMAIN-CONTAINING PROTEIN"/>
    <property type="match status" value="1"/>
</dbReference>